<protein>
    <recommendedName>
        <fullName evidence="4">Phosphatidylglycerophosphatase C</fullName>
    </recommendedName>
</protein>
<accession>A0A4P7CIJ8</accession>
<name>A0A4P7CIJ8_9PAST</name>
<dbReference type="Gene3D" id="3.40.50.1000">
    <property type="entry name" value="HAD superfamily/HAD-like"/>
    <property type="match status" value="1"/>
</dbReference>
<keyword evidence="1" id="KW-0472">Membrane</keyword>
<organism evidence="2 3">
    <name type="scientific">Actinobacillus indolicus</name>
    <dbReference type="NCBI Taxonomy" id="51049"/>
    <lineage>
        <taxon>Bacteria</taxon>
        <taxon>Pseudomonadati</taxon>
        <taxon>Pseudomonadota</taxon>
        <taxon>Gammaproteobacteria</taxon>
        <taxon>Pasteurellales</taxon>
        <taxon>Pasteurellaceae</taxon>
        <taxon>Actinobacillus</taxon>
    </lineage>
</organism>
<reference evidence="2 3" key="1">
    <citation type="submission" date="2019-03" db="EMBL/GenBank/DDBJ databases">
        <authorList>
            <person name="Che Y."/>
            <person name="Zhou L."/>
        </authorList>
    </citation>
    <scope>NUCLEOTIDE SEQUENCE [LARGE SCALE GENOMIC DNA]</scope>
    <source>
        <strain evidence="2 3">AIFJ1607</strain>
    </source>
</reference>
<feature type="transmembrane region" description="Helical" evidence="1">
    <location>
        <begin position="65"/>
        <end position="85"/>
    </location>
</feature>
<dbReference type="RefSeq" id="WP_162856755.1">
    <property type="nucleotide sequence ID" value="NZ_CP038145.1"/>
</dbReference>
<proteinExistence type="predicted"/>
<dbReference type="AlphaFoldDB" id="A0A4P7CIJ8"/>
<evidence type="ECO:0000313" key="2">
    <source>
        <dbReference type="EMBL" id="QBQ63925.1"/>
    </source>
</evidence>
<gene>
    <name evidence="2" type="ORF">EXH44_06600</name>
</gene>
<dbReference type="Gene3D" id="1.20.1440.100">
    <property type="entry name" value="SG protein - dephosphorylation function"/>
    <property type="match status" value="1"/>
</dbReference>
<dbReference type="SUPFAM" id="SSF56784">
    <property type="entry name" value="HAD-like"/>
    <property type="match status" value="1"/>
</dbReference>
<dbReference type="InterPro" id="IPR023214">
    <property type="entry name" value="HAD_sf"/>
</dbReference>
<sequence length="243" mass="28546">MKKLVVKWVSTIYYVLLKSNHYFREGNLPLFIANPMKHIFFDLDGTLHQEDTGALFIKYLIKRRIINLIVFFPFLLISLGIYYLFPTKRASLNLILFFTTLGSTKKQYQQYINGFCKQFLPTPIPQVYQAFEGHLVQKDTIFIISGSPLIIIEKLYPDWFKHPYIHVIGSLLTYRFGSLWLTEYCLAKNKIKMLDKRFQPAIQFEMGYSDSMTDLPLFLRCKQAFKITKGGELQELRLQAVRS</sequence>
<dbReference type="InterPro" id="IPR036412">
    <property type="entry name" value="HAD-like_sf"/>
</dbReference>
<dbReference type="EMBL" id="CP038145">
    <property type="protein sequence ID" value="QBQ63925.1"/>
    <property type="molecule type" value="Genomic_DNA"/>
</dbReference>
<keyword evidence="1" id="KW-0812">Transmembrane</keyword>
<keyword evidence="1" id="KW-1133">Transmembrane helix</keyword>
<evidence type="ECO:0000313" key="3">
    <source>
        <dbReference type="Proteomes" id="UP000294444"/>
    </source>
</evidence>
<dbReference type="KEGG" id="aio:EXH44_06600"/>
<dbReference type="Proteomes" id="UP000294444">
    <property type="component" value="Chromosome"/>
</dbReference>
<evidence type="ECO:0008006" key="4">
    <source>
        <dbReference type="Google" id="ProtNLM"/>
    </source>
</evidence>
<dbReference type="Pfam" id="PF12710">
    <property type="entry name" value="HAD"/>
    <property type="match status" value="1"/>
</dbReference>
<keyword evidence="3" id="KW-1185">Reference proteome</keyword>
<evidence type="ECO:0000256" key="1">
    <source>
        <dbReference type="SAM" id="Phobius"/>
    </source>
</evidence>